<protein>
    <submittedName>
        <fullName evidence="1">Uncharacterized protein</fullName>
    </submittedName>
</protein>
<name>A0A1I6C0H7_9BACI</name>
<dbReference type="Proteomes" id="UP000182762">
    <property type="component" value="Unassembled WGS sequence"/>
</dbReference>
<gene>
    <name evidence="1" type="ORF">SAMN02745910_04695</name>
</gene>
<reference evidence="1 2" key="1">
    <citation type="submission" date="2016-10" db="EMBL/GenBank/DDBJ databases">
        <authorList>
            <person name="Varghese N."/>
            <person name="Submissions S."/>
        </authorList>
    </citation>
    <scope>NUCLEOTIDE SEQUENCE [LARGE SCALE GENOMIC DNA]</scope>
    <source>
        <strain evidence="1 2">DSM 13796</strain>
    </source>
</reference>
<organism evidence="1 2">
    <name type="scientific">Priestia endophytica DSM 13796</name>
    <dbReference type="NCBI Taxonomy" id="1121089"/>
    <lineage>
        <taxon>Bacteria</taxon>
        <taxon>Bacillati</taxon>
        <taxon>Bacillota</taxon>
        <taxon>Bacilli</taxon>
        <taxon>Bacillales</taxon>
        <taxon>Bacillaceae</taxon>
        <taxon>Priestia</taxon>
    </lineage>
</organism>
<dbReference type="EMBL" id="FOXX01000019">
    <property type="protein sequence ID" value="SFQ86671.1"/>
    <property type="molecule type" value="Genomic_DNA"/>
</dbReference>
<proteinExistence type="predicted"/>
<keyword evidence="2" id="KW-1185">Reference proteome</keyword>
<accession>A0A1I6C0H7</accession>
<comment type="caution">
    <text evidence="1">The sequence shown here is derived from an EMBL/GenBank/DDBJ whole genome shotgun (WGS) entry which is preliminary data.</text>
</comment>
<evidence type="ECO:0000313" key="2">
    <source>
        <dbReference type="Proteomes" id="UP000182762"/>
    </source>
</evidence>
<sequence>MSNGYIGGDNMNFDPMARINQQVNDSVRRQKEAIDKIVENKRNAEQIQIEQRDFLKEISADVKGINEIIALVRENNEINEQTFKLLQEVLTIITAKTPEEANDILGNVVDTANKANETWGTIQAIISYGKMLGKLTFPESGLFD</sequence>
<evidence type="ECO:0000313" key="1">
    <source>
        <dbReference type="EMBL" id="SFQ86671.1"/>
    </source>
</evidence>